<feature type="chain" id="PRO_5041249040" evidence="1">
    <location>
        <begin position="30"/>
        <end position="118"/>
    </location>
</feature>
<comment type="caution">
    <text evidence="2">The sequence shown here is derived from an EMBL/GenBank/DDBJ whole genome shotgun (WGS) entry which is preliminary data.</text>
</comment>
<evidence type="ECO:0000313" key="3">
    <source>
        <dbReference type="Proteomes" id="UP001157440"/>
    </source>
</evidence>
<dbReference type="EMBL" id="BSPL01000018">
    <property type="protein sequence ID" value="GLS71699.1"/>
    <property type="molecule type" value="Genomic_DNA"/>
</dbReference>
<keyword evidence="1" id="KW-0732">Signal</keyword>
<dbReference type="InterPro" id="IPR052721">
    <property type="entry name" value="ET_Amicyanin"/>
</dbReference>
<reference evidence="3" key="1">
    <citation type="journal article" date="2019" name="Int. J. Syst. Evol. Microbiol.">
        <title>The Global Catalogue of Microorganisms (GCM) 10K type strain sequencing project: providing services to taxonomists for standard genome sequencing and annotation.</title>
        <authorList>
            <consortium name="The Broad Institute Genomics Platform"/>
            <consortium name="The Broad Institute Genome Sequencing Center for Infectious Disease"/>
            <person name="Wu L."/>
            <person name="Ma J."/>
        </authorList>
    </citation>
    <scope>NUCLEOTIDE SEQUENCE [LARGE SCALE GENOMIC DNA]</scope>
    <source>
        <strain evidence="3">NBRC 103632</strain>
    </source>
</reference>
<keyword evidence="3" id="KW-1185">Reference proteome</keyword>
<proteinExistence type="predicted"/>
<gene>
    <name evidence="2" type="ORF">GCM10007890_37120</name>
</gene>
<dbReference type="PANTHER" id="PTHR36507:SF1">
    <property type="entry name" value="BLL1555 PROTEIN"/>
    <property type="match status" value="1"/>
</dbReference>
<evidence type="ECO:0000313" key="2">
    <source>
        <dbReference type="EMBL" id="GLS71699.1"/>
    </source>
</evidence>
<dbReference type="SUPFAM" id="SSF49503">
    <property type="entry name" value="Cupredoxins"/>
    <property type="match status" value="1"/>
</dbReference>
<accession>A0AA37TDK0</accession>
<sequence>MRLNNHLGLFGPPALGAATVLALAGAAVASLPGAEHIVSQKGKRFGPEAVNLRPGERVTIVNDDSNFVHHAYVEAPDLAYDSGDIEPGGRAVITFPKEGDFFVLCGVHPKMKLAVHVR</sequence>
<dbReference type="InterPro" id="IPR008972">
    <property type="entry name" value="Cupredoxin"/>
</dbReference>
<dbReference type="PANTHER" id="PTHR36507">
    <property type="entry name" value="BLL1555 PROTEIN"/>
    <property type="match status" value="1"/>
</dbReference>
<organism evidence="2 3">
    <name type="scientific">Methylobacterium tardum</name>
    <dbReference type="NCBI Taxonomy" id="374432"/>
    <lineage>
        <taxon>Bacteria</taxon>
        <taxon>Pseudomonadati</taxon>
        <taxon>Pseudomonadota</taxon>
        <taxon>Alphaproteobacteria</taxon>
        <taxon>Hyphomicrobiales</taxon>
        <taxon>Methylobacteriaceae</taxon>
        <taxon>Methylobacterium</taxon>
    </lineage>
</organism>
<dbReference type="AlphaFoldDB" id="A0AA37TDK0"/>
<dbReference type="Proteomes" id="UP001157440">
    <property type="component" value="Unassembled WGS sequence"/>
</dbReference>
<dbReference type="Gene3D" id="2.60.40.420">
    <property type="entry name" value="Cupredoxins - blue copper proteins"/>
    <property type="match status" value="1"/>
</dbReference>
<protein>
    <submittedName>
        <fullName evidence="2">Methylamine utilization protein</fullName>
    </submittedName>
</protein>
<dbReference type="RefSeq" id="WP_238198828.1">
    <property type="nucleotide sequence ID" value="NZ_BPQZ01000027.1"/>
</dbReference>
<evidence type="ECO:0000256" key="1">
    <source>
        <dbReference type="SAM" id="SignalP"/>
    </source>
</evidence>
<feature type="signal peptide" evidence="1">
    <location>
        <begin position="1"/>
        <end position="29"/>
    </location>
</feature>
<name>A0AA37TDK0_9HYPH</name>